<evidence type="ECO:0000313" key="3">
    <source>
        <dbReference type="Proteomes" id="UP000515512"/>
    </source>
</evidence>
<gene>
    <name evidence="2" type="ORF">H0264_35315</name>
</gene>
<organism evidence="2 3">
    <name type="scientific">Nocardia huaxiensis</name>
    <dbReference type="NCBI Taxonomy" id="2755382"/>
    <lineage>
        <taxon>Bacteria</taxon>
        <taxon>Bacillati</taxon>
        <taxon>Actinomycetota</taxon>
        <taxon>Actinomycetes</taxon>
        <taxon>Mycobacteriales</taxon>
        <taxon>Nocardiaceae</taxon>
        <taxon>Nocardia</taxon>
    </lineage>
</organism>
<dbReference type="Proteomes" id="UP000515512">
    <property type="component" value="Chromosome"/>
</dbReference>
<proteinExistence type="predicted"/>
<accession>A0A7D6ZLP9</accession>
<dbReference type="RefSeq" id="WP_181581541.1">
    <property type="nucleotide sequence ID" value="NZ_CP059399.1"/>
</dbReference>
<evidence type="ECO:0000313" key="2">
    <source>
        <dbReference type="EMBL" id="QLY30343.1"/>
    </source>
</evidence>
<feature type="transmembrane region" description="Helical" evidence="1">
    <location>
        <begin position="164"/>
        <end position="187"/>
    </location>
</feature>
<feature type="transmembrane region" description="Helical" evidence="1">
    <location>
        <begin position="57"/>
        <end position="74"/>
    </location>
</feature>
<dbReference type="EMBL" id="CP059399">
    <property type="protein sequence ID" value="QLY30343.1"/>
    <property type="molecule type" value="Genomic_DNA"/>
</dbReference>
<dbReference type="KEGG" id="nhu:H0264_35315"/>
<keyword evidence="1" id="KW-0472">Membrane</keyword>
<feature type="transmembrane region" description="Helical" evidence="1">
    <location>
        <begin position="133"/>
        <end position="157"/>
    </location>
</feature>
<dbReference type="Pfam" id="PF12730">
    <property type="entry name" value="ABC2_membrane_4"/>
    <property type="match status" value="1"/>
</dbReference>
<keyword evidence="1" id="KW-1133">Transmembrane helix</keyword>
<protein>
    <submittedName>
        <fullName evidence="2">ABC transporter permease</fullName>
    </submittedName>
</protein>
<keyword evidence="3" id="KW-1185">Reference proteome</keyword>
<dbReference type="AlphaFoldDB" id="A0A7D6ZLP9"/>
<feature type="transmembrane region" description="Helical" evidence="1">
    <location>
        <begin position="20"/>
        <end position="37"/>
    </location>
</feature>
<feature type="transmembrane region" description="Helical" evidence="1">
    <location>
        <begin position="95"/>
        <end position="121"/>
    </location>
</feature>
<sequence>MTNAIRYELTRLRTVRSTWVLLGSGLVLQALIALIVMNKTDLTPGAQLTMAFDGLPLLLVSLFSTAVAVSAFGHEYRYGTITTTMLTLRAPGKVLAAKGLTCGALAAATGAALVAVTLAVQAAVSSVPGETALIARTFAAVMVYTTLAALVGLAIAALARNATFAMVAAIGLPTVVEMPAMLAGVSPKLMPFTAAGRLVDPSVGHPALTALPLLGLTAGLLTVGGIMLARRDV</sequence>
<keyword evidence="1" id="KW-0812">Transmembrane</keyword>
<feature type="transmembrane region" description="Helical" evidence="1">
    <location>
        <begin position="207"/>
        <end position="229"/>
    </location>
</feature>
<evidence type="ECO:0000256" key="1">
    <source>
        <dbReference type="SAM" id="Phobius"/>
    </source>
</evidence>
<reference evidence="2 3" key="1">
    <citation type="submission" date="2020-07" db="EMBL/GenBank/DDBJ databases">
        <authorList>
            <person name="Zhuang K."/>
            <person name="Ran Y."/>
        </authorList>
    </citation>
    <scope>NUCLEOTIDE SEQUENCE [LARGE SCALE GENOMIC DNA]</scope>
    <source>
        <strain evidence="2 3">WCH-YHL-001</strain>
    </source>
</reference>
<name>A0A7D6ZLP9_9NOCA</name>